<proteinExistence type="predicted"/>
<dbReference type="EMBL" id="MU004191">
    <property type="protein sequence ID" value="KAF2494208.1"/>
    <property type="molecule type" value="Genomic_DNA"/>
</dbReference>
<dbReference type="AlphaFoldDB" id="A0A6A6QNX6"/>
<evidence type="ECO:0000313" key="3">
    <source>
        <dbReference type="Proteomes" id="UP000799750"/>
    </source>
</evidence>
<keyword evidence="1" id="KW-0812">Transmembrane</keyword>
<name>A0A6A6QNX6_9PEZI</name>
<evidence type="ECO:0000313" key="2">
    <source>
        <dbReference type="EMBL" id="KAF2494208.1"/>
    </source>
</evidence>
<gene>
    <name evidence="2" type="ORF">BU16DRAFT_67625</name>
</gene>
<accession>A0A6A6QNX6</accession>
<dbReference type="Proteomes" id="UP000799750">
    <property type="component" value="Unassembled WGS sequence"/>
</dbReference>
<organism evidence="2 3">
    <name type="scientific">Lophium mytilinum</name>
    <dbReference type="NCBI Taxonomy" id="390894"/>
    <lineage>
        <taxon>Eukaryota</taxon>
        <taxon>Fungi</taxon>
        <taxon>Dikarya</taxon>
        <taxon>Ascomycota</taxon>
        <taxon>Pezizomycotina</taxon>
        <taxon>Dothideomycetes</taxon>
        <taxon>Pleosporomycetidae</taxon>
        <taxon>Mytilinidiales</taxon>
        <taxon>Mytilinidiaceae</taxon>
        <taxon>Lophium</taxon>
    </lineage>
</organism>
<keyword evidence="3" id="KW-1185">Reference proteome</keyword>
<keyword evidence="1" id="KW-0472">Membrane</keyword>
<evidence type="ECO:0000256" key="1">
    <source>
        <dbReference type="SAM" id="Phobius"/>
    </source>
</evidence>
<keyword evidence="1" id="KW-1133">Transmembrane helix</keyword>
<protein>
    <submittedName>
        <fullName evidence="2">Uncharacterized protein</fullName>
    </submittedName>
</protein>
<sequence length="81" mass="8837">MSRFRLPSACATMIRQSSNPVSIAFCFLVPVEVALLVVLRVSSFSFHASVPHVPLAVSVKSLNFISALLAQYLHTFLFPTG</sequence>
<reference evidence="2" key="1">
    <citation type="journal article" date="2020" name="Stud. Mycol.">
        <title>101 Dothideomycetes genomes: a test case for predicting lifestyles and emergence of pathogens.</title>
        <authorList>
            <person name="Haridas S."/>
            <person name="Albert R."/>
            <person name="Binder M."/>
            <person name="Bloem J."/>
            <person name="Labutti K."/>
            <person name="Salamov A."/>
            <person name="Andreopoulos B."/>
            <person name="Baker S."/>
            <person name="Barry K."/>
            <person name="Bills G."/>
            <person name="Bluhm B."/>
            <person name="Cannon C."/>
            <person name="Castanera R."/>
            <person name="Culley D."/>
            <person name="Daum C."/>
            <person name="Ezra D."/>
            <person name="Gonzalez J."/>
            <person name="Henrissat B."/>
            <person name="Kuo A."/>
            <person name="Liang C."/>
            <person name="Lipzen A."/>
            <person name="Lutzoni F."/>
            <person name="Magnuson J."/>
            <person name="Mondo S."/>
            <person name="Nolan M."/>
            <person name="Ohm R."/>
            <person name="Pangilinan J."/>
            <person name="Park H.-J."/>
            <person name="Ramirez L."/>
            <person name="Alfaro M."/>
            <person name="Sun H."/>
            <person name="Tritt A."/>
            <person name="Yoshinaga Y."/>
            <person name="Zwiers L.-H."/>
            <person name="Turgeon B."/>
            <person name="Goodwin S."/>
            <person name="Spatafora J."/>
            <person name="Crous P."/>
            <person name="Grigoriev I."/>
        </authorList>
    </citation>
    <scope>NUCLEOTIDE SEQUENCE</scope>
    <source>
        <strain evidence="2">CBS 269.34</strain>
    </source>
</reference>
<feature type="transmembrane region" description="Helical" evidence="1">
    <location>
        <begin position="21"/>
        <end position="41"/>
    </location>
</feature>